<accession>A0A1L6XE66</accession>
<evidence type="ECO:0000313" key="2">
    <source>
        <dbReference type="EMBL" id="APT19259.1"/>
    </source>
</evidence>
<dbReference type="AlphaFoldDB" id="A0A1L6XE66"/>
<reference evidence="2 3" key="1">
    <citation type="submission" date="2016-12" db="EMBL/GenBank/DDBJ databases">
        <title>The whole genome sequencing and assembly of Lactobacillus amylophilus DSM 20533T strain.</title>
        <authorList>
            <person name="Lee Y.-J."/>
            <person name="Yi H."/>
            <person name="Bahn Y.-S."/>
            <person name="Kim J.F."/>
            <person name="Lee D.-W."/>
        </authorList>
    </citation>
    <scope>NUCLEOTIDE SEQUENCE [LARGE SCALE GENOMIC DNA]</scope>
    <source>
        <strain evidence="2 3">DSM 20533</strain>
    </source>
</reference>
<feature type="transmembrane region" description="Helical" evidence="1">
    <location>
        <begin position="41"/>
        <end position="60"/>
    </location>
</feature>
<feature type="transmembrane region" description="Helical" evidence="1">
    <location>
        <begin position="17"/>
        <end position="35"/>
    </location>
</feature>
<dbReference type="Proteomes" id="UP000185499">
    <property type="component" value="Chromosome"/>
</dbReference>
<dbReference type="KEGG" id="lah:LA20533_08375"/>
<keyword evidence="3" id="KW-1185">Reference proteome</keyword>
<name>A0A1L6XE66_9LACO</name>
<gene>
    <name evidence="2" type="ORF">LA20533_08375</name>
</gene>
<evidence type="ECO:0000313" key="3">
    <source>
        <dbReference type="Proteomes" id="UP000185499"/>
    </source>
</evidence>
<dbReference type="EMBL" id="CP018888">
    <property type="protein sequence ID" value="APT19259.1"/>
    <property type="molecule type" value="Genomic_DNA"/>
</dbReference>
<evidence type="ECO:0000256" key="1">
    <source>
        <dbReference type="SAM" id="Phobius"/>
    </source>
</evidence>
<protein>
    <recommendedName>
        <fullName evidence="4">Integral membrane protein</fullName>
    </recommendedName>
</protein>
<organism evidence="2 3">
    <name type="scientific">Amylolactobacillus amylophilus DSM 20533 = JCM 1125</name>
    <dbReference type="NCBI Taxonomy" id="1423721"/>
    <lineage>
        <taxon>Bacteria</taxon>
        <taxon>Bacillati</taxon>
        <taxon>Bacillota</taxon>
        <taxon>Bacilli</taxon>
        <taxon>Lactobacillales</taxon>
        <taxon>Lactobacillaceae</taxon>
        <taxon>Amylolactobacillus</taxon>
    </lineage>
</organism>
<proteinExistence type="predicted"/>
<feature type="transmembrane region" description="Helical" evidence="1">
    <location>
        <begin position="90"/>
        <end position="107"/>
    </location>
</feature>
<evidence type="ECO:0008006" key="4">
    <source>
        <dbReference type="Google" id="ProtNLM"/>
    </source>
</evidence>
<keyword evidence="1" id="KW-1133">Transmembrane helix</keyword>
<sequence>MDANYETYFAVKNSRNCISFFVLGPICTSYGIIGLKVPLRVGWIFIALNFLISYFIGYWVKKQRLNIFWLLFWPVVFSVTVLIRYADYNYFFGLIYLVLSVLGYNHHNNYR</sequence>
<keyword evidence="1" id="KW-0472">Membrane</keyword>
<feature type="transmembrane region" description="Helical" evidence="1">
    <location>
        <begin position="67"/>
        <end position="84"/>
    </location>
</feature>
<keyword evidence="1" id="KW-0812">Transmembrane</keyword>